<sequence length="47" mass="4659">MCQAGSAKRKSNGIASAGEDRKAISIAPAGSGGHFAGSVSIAHFEPM</sequence>
<organism evidence="1 2">
    <name type="scientific">Rhodopirellula europaea 6C</name>
    <dbReference type="NCBI Taxonomy" id="1263867"/>
    <lineage>
        <taxon>Bacteria</taxon>
        <taxon>Pseudomonadati</taxon>
        <taxon>Planctomycetota</taxon>
        <taxon>Planctomycetia</taxon>
        <taxon>Pirellulales</taxon>
        <taxon>Pirellulaceae</taxon>
        <taxon>Rhodopirellula</taxon>
    </lineage>
</organism>
<protein>
    <submittedName>
        <fullName evidence="1">Uncharacterized protein</fullName>
    </submittedName>
</protein>
<evidence type="ECO:0000313" key="2">
    <source>
        <dbReference type="Proteomes" id="UP000011529"/>
    </source>
</evidence>
<accession>M2B1Z4</accession>
<gene>
    <name evidence="1" type="ORF">RE6C_03397</name>
</gene>
<reference evidence="1" key="2">
    <citation type="journal article" date="2013" name="Mar. Genomics">
        <title>Expression of sulfatases in Rhodopirellula baltica and the diversity of sulfatases in the genus Rhodopirellula.</title>
        <authorList>
            <person name="Wegner C.E."/>
            <person name="Richter-Heitmann T."/>
            <person name="Klindworth A."/>
            <person name="Klockow C."/>
            <person name="Richter M."/>
            <person name="Achstetter T."/>
            <person name="Glockner F.O."/>
            <person name="Harder J."/>
        </authorList>
    </citation>
    <scope>NUCLEOTIDE SEQUENCE [LARGE SCALE GENOMIC DNA]</scope>
    <source>
        <strain evidence="1">6C</strain>
    </source>
</reference>
<proteinExistence type="predicted"/>
<dbReference type="EMBL" id="ANMO01000154">
    <property type="protein sequence ID" value="EMB15803.1"/>
    <property type="molecule type" value="Genomic_DNA"/>
</dbReference>
<name>M2B1Z4_9BACT</name>
<reference evidence="1" key="1">
    <citation type="submission" date="2012-11" db="EMBL/GenBank/DDBJ databases">
        <title>Permanent draft genomes of Rhodopirellula europaea strain SH398 and 6C.</title>
        <authorList>
            <person name="Richter M."/>
            <person name="Richter-Heitmann T."/>
            <person name="Frank C."/>
            <person name="Harder J."/>
            <person name="Glockner F.O."/>
        </authorList>
    </citation>
    <scope>NUCLEOTIDE SEQUENCE</scope>
    <source>
        <strain evidence="1">6C</strain>
    </source>
</reference>
<comment type="caution">
    <text evidence="1">The sequence shown here is derived from an EMBL/GenBank/DDBJ whole genome shotgun (WGS) entry which is preliminary data.</text>
</comment>
<keyword evidence="2" id="KW-1185">Reference proteome</keyword>
<dbReference type="AlphaFoldDB" id="M2B1Z4"/>
<evidence type="ECO:0000313" key="1">
    <source>
        <dbReference type="EMBL" id="EMB15803.1"/>
    </source>
</evidence>
<dbReference type="Proteomes" id="UP000011529">
    <property type="component" value="Unassembled WGS sequence"/>
</dbReference>